<reference evidence="2" key="1">
    <citation type="submission" date="2015-05" db="EMBL/GenBank/DDBJ databases">
        <title>Permanent draft genome of Rhodopirellula islandicus K833.</title>
        <authorList>
            <person name="Kizina J."/>
            <person name="Richter M."/>
            <person name="Glockner F.O."/>
            <person name="Harder J."/>
        </authorList>
    </citation>
    <scope>NUCLEOTIDE SEQUENCE [LARGE SCALE GENOMIC DNA]</scope>
    <source>
        <strain evidence="2">K833</strain>
    </source>
</reference>
<name>A0A0J1BN86_RHOIS</name>
<protein>
    <submittedName>
        <fullName evidence="2">Uncharacterized protein</fullName>
    </submittedName>
</protein>
<dbReference type="STRING" id="595434.RISK_000106"/>
<keyword evidence="3" id="KW-1185">Reference proteome</keyword>
<dbReference type="EMBL" id="LECT01000001">
    <property type="protein sequence ID" value="KLU07927.1"/>
    <property type="molecule type" value="Genomic_DNA"/>
</dbReference>
<feature type="compositionally biased region" description="Basic and acidic residues" evidence="1">
    <location>
        <begin position="15"/>
        <end position="37"/>
    </location>
</feature>
<evidence type="ECO:0000256" key="1">
    <source>
        <dbReference type="SAM" id="MobiDB-lite"/>
    </source>
</evidence>
<dbReference type="Proteomes" id="UP000036367">
    <property type="component" value="Unassembled WGS sequence"/>
</dbReference>
<evidence type="ECO:0000313" key="2">
    <source>
        <dbReference type="EMBL" id="KLU07927.1"/>
    </source>
</evidence>
<dbReference type="AlphaFoldDB" id="A0A0J1BN86"/>
<feature type="region of interest" description="Disordered" evidence="1">
    <location>
        <begin position="1"/>
        <end position="57"/>
    </location>
</feature>
<gene>
    <name evidence="2" type="ORF">RISK_000106</name>
</gene>
<accession>A0A0J1BN86</accession>
<feature type="compositionally biased region" description="Polar residues" evidence="1">
    <location>
        <begin position="1"/>
        <end position="12"/>
    </location>
</feature>
<organism evidence="2 3">
    <name type="scientific">Rhodopirellula islandica</name>
    <dbReference type="NCBI Taxonomy" id="595434"/>
    <lineage>
        <taxon>Bacteria</taxon>
        <taxon>Pseudomonadati</taxon>
        <taxon>Planctomycetota</taxon>
        <taxon>Planctomycetia</taxon>
        <taxon>Pirellulales</taxon>
        <taxon>Pirellulaceae</taxon>
        <taxon>Rhodopirellula</taxon>
    </lineage>
</organism>
<proteinExistence type="predicted"/>
<evidence type="ECO:0000313" key="3">
    <source>
        <dbReference type="Proteomes" id="UP000036367"/>
    </source>
</evidence>
<comment type="caution">
    <text evidence="2">The sequence shown here is derived from an EMBL/GenBank/DDBJ whole genome shotgun (WGS) entry which is preliminary data.</text>
</comment>
<sequence length="57" mass="6481">MAITTNSSTNVNPALDREAESDKFKPDGSEGATERMRLSRKQVFDEEQAWLARSHDR</sequence>